<dbReference type="AlphaFoldDB" id="A0A0F9R7H9"/>
<dbReference type="Gene3D" id="3.40.50.11690">
    <property type="entry name" value="Cell division protein FtsQ/DivIB"/>
    <property type="match status" value="1"/>
</dbReference>
<dbReference type="InterPro" id="IPR005548">
    <property type="entry name" value="Cell_div_FtsQ/DivIB_C"/>
</dbReference>
<organism evidence="2">
    <name type="scientific">marine sediment metagenome</name>
    <dbReference type="NCBI Taxonomy" id="412755"/>
    <lineage>
        <taxon>unclassified sequences</taxon>
        <taxon>metagenomes</taxon>
        <taxon>ecological metagenomes</taxon>
    </lineage>
</organism>
<sequence>RFLPIIESYDTRDTREFHEALRLAKVINDAGIAKRAQSVDIVGLDGDTKDLAVRIDGMEIKVGEGSYEQKLARLFDLIDEIKRRPIKIDYIDLRFANRVIVKPIAEVIH</sequence>
<proteinExistence type="predicted"/>
<feature type="domain" description="Cell division protein FtsQ/DivIB C-terminal" evidence="1">
    <location>
        <begin position="39"/>
        <end position="94"/>
    </location>
</feature>
<dbReference type="GO" id="GO:0051301">
    <property type="term" value="P:cell division"/>
    <property type="evidence" value="ECO:0007669"/>
    <property type="project" value="UniProtKB-KW"/>
</dbReference>
<gene>
    <name evidence="2" type="ORF">LCGC14_0612040</name>
</gene>
<evidence type="ECO:0000259" key="1">
    <source>
        <dbReference type="Pfam" id="PF03799"/>
    </source>
</evidence>
<feature type="non-terminal residue" evidence="2">
    <location>
        <position position="1"/>
    </location>
</feature>
<dbReference type="EMBL" id="LAZR01001016">
    <property type="protein sequence ID" value="KKN52515.1"/>
    <property type="molecule type" value="Genomic_DNA"/>
</dbReference>
<dbReference type="Pfam" id="PF03799">
    <property type="entry name" value="FtsQ_DivIB_C"/>
    <property type="match status" value="1"/>
</dbReference>
<evidence type="ECO:0000313" key="2">
    <source>
        <dbReference type="EMBL" id="KKN52515.1"/>
    </source>
</evidence>
<accession>A0A0F9R7H9</accession>
<reference evidence="2" key="1">
    <citation type="journal article" date="2015" name="Nature">
        <title>Complex archaea that bridge the gap between prokaryotes and eukaryotes.</title>
        <authorList>
            <person name="Spang A."/>
            <person name="Saw J.H."/>
            <person name="Jorgensen S.L."/>
            <person name="Zaremba-Niedzwiedzka K."/>
            <person name="Martijn J."/>
            <person name="Lind A.E."/>
            <person name="van Eijk R."/>
            <person name="Schleper C."/>
            <person name="Guy L."/>
            <person name="Ettema T.J."/>
        </authorList>
    </citation>
    <scope>NUCLEOTIDE SEQUENCE</scope>
</reference>
<dbReference type="InterPro" id="IPR045335">
    <property type="entry name" value="FtsQ_C_sf"/>
</dbReference>
<comment type="caution">
    <text evidence="2">The sequence shown here is derived from an EMBL/GenBank/DDBJ whole genome shotgun (WGS) entry which is preliminary data.</text>
</comment>
<name>A0A0F9R7H9_9ZZZZ</name>
<protein>
    <recommendedName>
        <fullName evidence="1">Cell division protein FtsQ/DivIB C-terminal domain-containing protein</fullName>
    </recommendedName>
</protein>